<keyword evidence="2" id="KW-1185">Reference proteome</keyword>
<organism evidence="1 2">
    <name type="scientific">Cryobacterium sinapicolor</name>
    <dbReference type="NCBI Taxonomy" id="1259236"/>
    <lineage>
        <taxon>Bacteria</taxon>
        <taxon>Bacillati</taxon>
        <taxon>Actinomycetota</taxon>
        <taxon>Actinomycetes</taxon>
        <taxon>Micrococcales</taxon>
        <taxon>Microbacteriaceae</taxon>
        <taxon>Cryobacterium</taxon>
    </lineage>
</organism>
<dbReference type="SUPFAM" id="SSF88946">
    <property type="entry name" value="Sigma2 domain of RNA polymerase sigma factors"/>
    <property type="match status" value="1"/>
</dbReference>
<gene>
    <name evidence="1" type="ORF">E3T28_05490</name>
</gene>
<evidence type="ECO:0000313" key="1">
    <source>
        <dbReference type="EMBL" id="TFD02534.1"/>
    </source>
</evidence>
<dbReference type="Gene3D" id="1.10.1740.10">
    <property type="match status" value="1"/>
</dbReference>
<proteinExistence type="predicted"/>
<evidence type="ECO:0000313" key="2">
    <source>
        <dbReference type="Proteomes" id="UP000297853"/>
    </source>
</evidence>
<dbReference type="EMBL" id="SOGQ01000025">
    <property type="protein sequence ID" value="TFD02534.1"/>
    <property type="molecule type" value="Genomic_DNA"/>
</dbReference>
<reference evidence="1 2" key="1">
    <citation type="submission" date="2019-03" db="EMBL/GenBank/DDBJ databases">
        <title>Genomics of glacier-inhabiting Cryobacterium strains.</title>
        <authorList>
            <person name="Liu Q."/>
            <person name="Xin Y.-H."/>
        </authorList>
    </citation>
    <scope>NUCLEOTIDE SEQUENCE [LARGE SCALE GENOMIC DNA]</scope>
    <source>
        <strain evidence="1 2">TMT1-23-1</strain>
    </source>
</reference>
<dbReference type="Proteomes" id="UP000297853">
    <property type="component" value="Unassembled WGS sequence"/>
</dbReference>
<sequence length="109" mass="12105">MTPLFEATDQRKLMQSMASGSQAAFGLIYDQLCVPTFAICNHYLKSSAAVDEAMCGLWLYVWQHAALLSGLEGSPWSIIIGTAERHAEYYAQAERLARTSFKVAQDAKR</sequence>
<comment type="caution">
    <text evidence="1">The sequence shown here is derived from an EMBL/GenBank/DDBJ whole genome shotgun (WGS) entry which is preliminary data.</text>
</comment>
<dbReference type="RefSeq" id="WP_134428710.1">
    <property type="nucleotide sequence ID" value="NZ_SOGQ01000025.1"/>
</dbReference>
<accession>A0ABY2JC41</accession>
<dbReference type="InterPro" id="IPR013325">
    <property type="entry name" value="RNA_pol_sigma_r2"/>
</dbReference>
<protein>
    <submittedName>
        <fullName evidence="1">Uncharacterized protein</fullName>
    </submittedName>
</protein>
<name>A0ABY2JC41_9MICO</name>